<feature type="transmembrane region" description="Helical" evidence="2">
    <location>
        <begin position="181"/>
        <end position="199"/>
    </location>
</feature>
<reference evidence="3 4" key="1">
    <citation type="journal article" date="2017" name="Elife">
        <title>Extensive horizontal gene transfer in cheese-associated bacteria.</title>
        <authorList>
            <person name="Bonham K.S."/>
            <person name="Wolfe B.E."/>
            <person name="Dutton R.J."/>
        </authorList>
    </citation>
    <scope>NUCLEOTIDE SEQUENCE [LARGE SCALE GENOMIC DNA]</scope>
    <source>
        <strain evidence="3 4">962_8</strain>
    </source>
</reference>
<feature type="transmembrane region" description="Helical" evidence="2">
    <location>
        <begin position="322"/>
        <end position="339"/>
    </location>
</feature>
<evidence type="ECO:0000313" key="3">
    <source>
        <dbReference type="EMBL" id="PCC43955.1"/>
    </source>
</evidence>
<feature type="region of interest" description="Disordered" evidence="1">
    <location>
        <begin position="605"/>
        <end position="637"/>
    </location>
</feature>
<dbReference type="Proteomes" id="UP000218620">
    <property type="component" value="Unassembled WGS sequence"/>
</dbReference>
<name>A0A2A3YXU3_BREAU</name>
<dbReference type="Pfam" id="PF12077">
    <property type="entry name" value="DUF3556"/>
    <property type="match status" value="1"/>
</dbReference>
<feature type="transmembrane region" description="Helical" evidence="2">
    <location>
        <begin position="88"/>
        <end position="107"/>
    </location>
</feature>
<dbReference type="InterPro" id="IPR021941">
    <property type="entry name" value="DUF3556_TM"/>
</dbReference>
<dbReference type="EMBL" id="NRGQ01000005">
    <property type="protein sequence ID" value="PCC43955.1"/>
    <property type="molecule type" value="Genomic_DNA"/>
</dbReference>
<keyword evidence="2" id="KW-0812">Transmembrane</keyword>
<gene>
    <name evidence="3" type="ORF">CIK65_05035</name>
</gene>
<feature type="transmembrane region" description="Helical" evidence="2">
    <location>
        <begin position="149"/>
        <end position="169"/>
    </location>
</feature>
<dbReference type="AlphaFoldDB" id="A0A2A3YXU3"/>
<comment type="caution">
    <text evidence="3">The sequence shown here is derived from an EMBL/GenBank/DDBJ whole genome shotgun (WGS) entry which is preliminary data.</text>
</comment>
<keyword evidence="2" id="KW-1133">Transmembrane helix</keyword>
<dbReference type="RefSeq" id="WP_096177662.1">
    <property type="nucleotide sequence ID" value="NZ_NRGQ01000005.1"/>
</dbReference>
<feature type="transmembrane region" description="Helical" evidence="2">
    <location>
        <begin position="296"/>
        <end position="316"/>
    </location>
</feature>
<evidence type="ECO:0008006" key="5">
    <source>
        <dbReference type="Google" id="ProtNLM"/>
    </source>
</evidence>
<sequence>MGLTTPDAPPVDAETFESLPLSERIRAVVLHWVDCGFGSPKLFHIIYILKLAVLYIGVGVTLATLTSGIGAPWQVAQWWNEPIVFQKLVLWTFLLETIGVAGSWGPLAGKFKPMTGGCLFWLRPGTIRMPPWPGKVPGTNGINRTVFDVVLYALLLIALFVPIILPGVTGSTVAAGSPEDLGNLVSPPLLFVPLVLLVIMGLRDKVIFIAARAEQYGPAVLIFGLVPFLGNGLVDMIIMLKLLIFSVWVGAGVSKIGKHFSFVIPPMISNAPIIPGKAIRRLHYRNYPDDVRPSHLASGIGHVLGTLVEIVTPLVLLLSTDWTLALAGTLLMILFHGFITSTFPLAVPLEWNLLFMYIAGFLFLGHPNGDGYGLGDASSPWLIVATLACLFFFPVLGNLRPDLVAFTPSMRQYAGNWASALWAFQPGAEDKLNAVNRPTKNQVDQLQEMEFPRVAAEITMLQTAGWRSMHSQGRGLFSLLYHHVNDVDRATIREAEFSCNSLLGFNFGDGHLHNHHLIAELQRRCQFEPGEFVVAWVESQPIHKSTQDYMVIDAAVGIVERGTWNVADCVKEQPWLPNGPIPLNVTWRDPHYTPASRATVTSMEIAPQSAGAQKPESAVRHHDLATEPALQDAAERD</sequence>
<protein>
    <recommendedName>
        <fullName evidence="5">DUF3556 domain-containing protein</fullName>
    </recommendedName>
</protein>
<accession>A0A2A3YXU3</accession>
<organism evidence="3 4">
    <name type="scientific">Brevibacterium aurantiacum</name>
    <dbReference type="NCBI Taxonomy" id="273384"/>
    <lineage>
        <taxon>Bacteria</taxon>
        <taxon>Bacillati</taxon>
        <taxon>Actinomycetota</taxon>
        <taxon>Actinomycetes</taxon>
        <taxon>Micrococcales</taxon>
        <taxon>Brevibacteriaceae</taxon>
        <taxon>Brevibacterium</taxon>
    </lineage>
</organism>
<feature type="transmembrane region" description="Helical" evidence="2">
    <location>
        <begin position="51"/>
        <end position="76"/>
    </location>
</feature>
<feature type="transmembrane region" description="Helical" evidence="2">
    <location>
        <begin position="381"/>
        <end position="399"/>
    </location>
</feature>
<evidence type="ECO:0000256" key="2">
    <source>
        <dbReference type="SAM" id="Phobius"/>
    </source>
</evidence>
<keyword evidence="2" id="KW-0472">Membrane</keyword>
<proteinExistence type="predicted"/>
<evidence type="ECO:0000313" key="4">
    <source>
        <dbReference type="Proteomes" id="UP000218620"/>
    </source>
</evidence>
<feature type="transmembrane region" description="Helical" evidence="2">
    <location>
        <begin position="220"/>
        <end position="244"/>
    </location>
</feature>
<evidence type="ECO:0000256" key="1">
    <source>
        <dbReference type="SAM" id="MobiDB-lite"/>
    </source>
</evidence>